<dbReference type="InterPro" id="IPR050167">
    <property type="entry name" value="Ser_Thr_protein_kinase"/>
</dbReference>
<keyword evidence="3" id="KW-1185">Reference proteome</keyword>
<feature type="domain" description="Protein kinase" evidence="1">
    <location>
        <begin position="1"/>
        <end position="352"/>
    </location>
</feature>
<dbReference type="Gene3D" id="3.30.200.20">
    <property type="entry name" value="Phosphorylase Kinase, domain 1"/>
    <property type="match status" value="1"/>
</dbReference>
<gene>
    <name evidence="2" type="ORF">DEBURN_LOCUS3857</name>
</gene>
<dbReference type="GO" id="GO:0007165">
    <property type="term" value="P:signal transduction"/>
    <property type="evidence" value="ECO:0007669"/>
    <property type="project" value="TreeGrafter"/>
</dbReference>
<organism evidence="2 3">
    <name type="scientific">Diversispora eburnea</name>
    <dbReference type="NCBI Taxonomy" id="1213867"/>
    <lineage>
        <taxon>Eukaryota</taxon>
        <taxon>Fungi</taxon>
        <taxon>Fungi incertae sedis</taxon>
        <taxon>Mucoromycota</taxon>
        <taxon>Glomeromycotina</taxon>
        <taxon>Glomeromycetes</taxon>
        <taxon>Diversisporales</taxon>
        <taxon>Diversisporaceae</taxon>
        <taxon>Diversispora</taxon>
    </lineage>
</organism>
<dbReference type="Gene3D" id="1.10.510.10">
    <property type="entry name" value="Transferase(Phosphotransferase) domain 1"/>
    <property type="match status" value="1"/>
</dbReference>
<dbReference type="EMBL" id="CAJVPK010000259">
    <property type="protein sequence ID" value="CAG8484816.1"/>
    <property type="molecule type" value="Genomic_DNA"/>
</dbReference>
<reference evidence="2" key="1">
    <citation type="submission" date="2021-06" db="EMBL/GenBank/DDBJ databases">
        <authorList>
            <person name="Kallberg Y."/>
            <person name="Tangrot J."/>
            <person name="Rosling A."/>
        </authorList>
    </citation>
    <scope>NUCLEOTIDE SEQUENCE</scope>
    <source>
        <strain evidence="2">AZ414A</strain>
    </source>
</reference>
<dbReference type="PANTHER" id="PTHR23257">
    <property type="entry name" value="SERINE-THREONINE PROTEIN KINASE"/>
    <property type="match status" value="1"/>
</dbReference>
<proteinExistence type="predicted"/>
<sequence length="352" mass="40728">MPTKLINLEIHKIKIRSVPKQLWLEPVKQESGNENEIYHKQQYEKYEHEKHKHKQQHKKNEYNNNNDSNVQGWTCGNLNIDKLIKNSQLQSSPNNSLLEWIPYNRFSNIQYLGQGGFSTVYSALWNNHSQTLRTGPKKFETSLVCRNLQSYIRNNFNDLTWLKKLEILLDIARGIHSIHRSGLCHKNLHTSNLFYDNGAVLIGDLGLTGYANKVCEYSKEAAGMIQYMGPEILRGKPYTKFADIYGFAMIMSEIASVDSLLKWYKEVRDNNTSSDIYKQFKAADEYRQRNLQIKIPLYKYDKYKSQIVETTDLGEEDCLADESGESSDEGYYGYGADFPALLVHESEYDSGN</sequence>
<evidence type="ECO:0000313" key="3">
    <source>
        <dbReference type="Proteomes" id="UP000789706"/>
    </source>
</evidence>
<dbReference type="OrthoDB" id="346907at2759"/>
<accession>A0A9N8WER3</accession>
<dbReference type="InterPro" id="IPR000719">
    <property type="entry name" value="Prot_kinase_dom"/>
</dbReference>
<dbReference type="Proteomes" id="UP000789706">
    <property type="component" value="Unassembled WGS sequence"/>
</dbReference>
<dbReference type="PROSITE" id="PS50011">
    <property type="entry name" value="PROTEIN_KINASE_DOM"/>
    <property type="match status" value="1"/>
</dbReference>
<comment type="caution">
    <text evidence="2">The sequence shown here is derived from an EMBL/GenBank/DDBJ whole genome shotgun (WGS) entry which is preliminary data.</text>
</comment>
<dbReference type="GO" id="GO:0005737">
    <property type="term" value="C:cytoplasm"/>
    <property type="evidence" value="ECO:0007669"/>
    <property type="project" value="TreeGrafter"/>
</dbReference>
<evidence type="ECO:0000313" key="2">
    <source>
        <dbReference type="EMBL" id="CAG8484816.1"/>
    </source>
</evidence>
<name>A0A9N8WER3_9GLOM</name>
<dbReference type="Pfam" id="PF07714">
    <property type="entry name" value="PK_Tyr_Ser-Thr"/>
    <property type="match status" value="1"/>
</dbReference>
<dbReference type="GO" id="GO:0005524">
    <property type="term" value="F:ATP binding"/>
    <property type="evidence" value="ECO:0007669"/>
    <property type="project" value="InterPro"/>
</dbReference>
<evidence type="ECO:0000259" key="1">
    <source>
        <dbReference type="PROSITE" id="PS50011"/>
    </source>
</evidence>
<protein>
    <submittedName>
        <fullName evidence="2">5251_t:CDS:1</fullName>
    </submittedName>
</protein>
<dbReference type="InterPro" id="IPR011009">
    <property type="entry name" value="Kinase-like_dom_sf"/>
</dbReference>
<dbReference type="GO" id="GO:0004672">
    <property type="term" value="F:protein kinase activity"/>
    <property type="evidence" value="ECO:0007669"/>
    <property type="project" value="InterPro"/>
</dbReference>
<dbReference type="AlphaFoldDB" id="A0A9N8WER3"/>
<dbReference type="InterPro" id="IPR001245">
    <property type="entry name" value="Ser-Thr/Tyr_kinase_cat_dom"/>
</dbReference>
<dbReference type="SUPFAM" id="SSF56112">
    <property type="entry name" value="Protein kinase-like (PK-like)"/>
    <property type="match status" value="1"/>
</dbReference>